<dbReference type="GO" id="GO:0000938">
    <property type="term" value="C:GARP complex"/>
    <property type="evidence" value="ECO:0007669"/>
    <property type="project" value="InterPro"/>
</dbReference>
<feature type="domain" description="Vps53 N-terminal" evidence="2">
    <location>
        <begin position="3"/>
        <end position="96"/>
    </location>
</feature>
<gene>
    <name evidence="3" type="ORF">Dsin_017804</name>
</gene>
<organism evidence="3 4">
    <name type="scientific">Dipteronia sinensis</name>
    <dbReference type="NCBI Taxonomy" id="43782"/>
    <lineage>
        <taxon>Eukaryota</taxon>
        <taxon>Viridiplantae</taxon>
        <taxon>Streptophyta</taxon>
        <taxon>Embryophyta</taxon>
        <taxon>Tracheophyta</taxon>
        <taxon>Spermatophyta</taxon>
        <taxon>Magnoliopsida</taxon>
        <taxon>eudicotyledons</taxon>
        <taxon>Gunneridae</taxon>
        <taxon>Pentapetalae</taxon>
        <taxon>rosids</taxon>
        <taxon>malvids</taxon>
        <taxon>Sapindales</taxon>
        <taxon>Sapindaceae</taxon>
        <taxon>Hippocastanoideae</taxon>
        <taxon>Acereae</taxon>
        <taxon>Dipteronia</taxon>
    </lineage>
</organism>
<feature type="domain" description="Vps53 N-terminal" evidence="2">
    <location>
        <begin position="120"/>
        <end position="153"/>
    </location>
</feature>
<reference evidence="3" key="1">
    <citation type="journal article" date="2023" name="Plant J.">
        <title>Genome sequences and population genomics provide insights into the demographic history, inbreeding, and mutation load of two 'living fossil' tree species of Dipteronia.</title>
        <authorList>
            <person name="Feng Y."/>
            <person name="Comes H.P."/>
            <person name="Chen J."/>
            <person name="Zhu S."/>
            <person name="Lu R."/>
            <person name="Zhang X."/>
            <person name="Li P."/>
            <person name="Qiu J."/>
            <person name="Olsen K.M."/>
            <person name="Qiu Y."/>
        </authorList>
    </citation>
    <scope>NUCLEOTIDE SEQUENCE</scope>
    <source>
        <strain evidence="3">NBL</strain>
    </source>
</reference>
<dbReference type="PANTHER" id="PTHR12820:SF0">
    <property type="entry name" value="VACUOLAR PROTEIN SORTING-ASSOCIATED PROTEIN 53 HOMOLOG"/>
    <property type="match status" value="1"/>
</dbReference>
<dbReference type="AlphaFoldDB" id="A0AAE0E894"/>
<dbReference type="Proteomes" id="UP001281410">
    <property type="component" value="Unassembled WGS sequence"/>
</dbReference>
<dbReference type="InterPro" id="IPR007234">
    <property type="entry name" value="Vps53_N"/>
</dbReference>
<dbReference type="Pfam" id="PF04100">
    <property type="entry name" value="Vps53_N"/>
    <property type="match status" value="2"/>
</dbReference>
<evidence type="ECO:0000256" key="1">
    <source>
        <dbReference type="SAM" id="MobiDB-lite"/>
    </source>
</evidence>
<feature type="region of interest" description="Disordered" evidence="1">
    <location>
        <begin position="252"/>
        <end position="271"/>
    </location>
</feature>
<dbReference type="GO" id="GO:0042147">
    <property type="term" value="P:retrograde transport, endosome to Golgi"/>
    <property type="evidence" value="ECO:0007669"/>
    <property type="project" value="InterPro"/>
</dbReference>
<comment type="caution">
    <text evidence="3">The sequence shown here is derived from an EMBL/GenBank/DDBJ whole genome shotgun (WGS) entry which is preliminary data.</text>
</comment>
<protein>
    <recommendedName>
        <fullName evidence="2">Vps53 N-terminal domain-containing protein</fullName>
    </recommendedName>
</protein>
<keyword evidence="4" id="KW-1185">Reference proteome</keyword>
<proteinExistence type="predicted"/>
<evidence type="ECO:0000313" key="3">
    <source>
        <dbReference type="EMBL" id="KAK3213098.1"/>
    </source>
</evidence>
<evidence type="ECO:0000259" key="2">
    <source>
        <dbReference type="Pfam" id="PF04100"/>
    </source>
</evidence>
<dbReference type="PANTHER" id="PTHR12820">
    <property type="entry name" value="VACUOLAR SORTING PROTEIN 53"/>
    <property type="match status" value="1"/>
</dbReference>
<dbReference type="GO" id="GO:0005829">
    <property type="term" value="C:cytosol"/>
    <property type="evidence" value="ECO:0007669"/>
    <property type="project" value="GOC"/>
</dbReference>
<accession>A0AAE0E894</accession>
<dbReference type="InterPro" id="IPR039766">
    <property type="entry name" value="Vps53"/>
</dbReference>
<sequence length="271" mass="30911">MYKIREIKTKAEQSETMVHEICRDIKKLDFAKKRITTTITVLYRLKMLASGNGFKRQYKEAAAQLEAVNQCNHFEAYRDIPKMTELREKFKNIKQIPSRLIKIEVAPKNYLYSLILQCNVRGIISSCFEPHLIVYVELEEKTLMANLEKLIQTFMNERGFNCIKWVCPEVETRLLNSWDKMSLHATVLDEFSAVITNALVTSVLGLETKFDAEMAAMTRVPWGSLEAVGDQSDLHHLLVHDSMPIVSIADTSETETQQAASTASDSNFVTP</sequence>
<evidence type="ECO:0000313" key="4">
    <source>
        <dbReference type="Proteomes" id="UP001281410"/>
    </source>
</evidence>
<dbReference type="EMBL" id="JANJYJ010000005">
    <property type="protein sequence ID" value="KAK3213098.1"/>
    <property type="molecule type" value="Genomic_DNA"/>
</dbReference>
<name>A0AAE0E894_9ROSI</name>